<sequence>MTIQAPYDVHLAWGLEGAERLAADTDIAVVVDVLSFTTTLSVAIDAGMAVYPYRWLDGSAEQYAASVNAKLAVARSTATRDDISLSPASVRDAGNVDRLVLPSPNGSAICHHLAGNVDTVVAASLRNSAAVGRWICARYRPSSHRVTVIAAGELRRDGTRRSAAEDFWGAGAVLSTLADTGWPVIAPAAMESIRAFNNERSYMAGALERCRTGQELSEMGFADDVRIAGELDQSTSVPLLGRGCFVGA</sequence>
<comment type="similarity">
    <text evidence="2">Belongs to the ComB family.</text>
</comment>
<dbReference type="PANTHER" id="PTHR37311:SF1">
    <property type="entry name" value="2-PHOSPHOSULFOLACTATE PHOSPHATASE-RELATED"/>
    <property type="match status" value="1"/>
</dbReference>
<dbReference type="EC" id="3.1.3.71" evidence="3"/>
<keyword evidence="6" id="KW-0460">Magnesium</keyword>
<dbReference type="PANTHER" id="PTHR37311">
    <property type="entry name" value="2-PHOSPHOSULFOLACTATE PHOSPHATASE-RELATED"/>
    <property type="match status" value="1"/>
</dbReference>
<comment type="catalytic activity">
    <reaction evidence="7">
        <text>(2R)-O-phospho-3-sulfolactate + H2O = (2R)-3-sulfolactate + phosphate</text>
        <dbReference type="Rhea" id="RHEA:23416"/>
        <dbReference type="ChEBI" id="CHEBI:15377"/>
        <dbReference type="ChEBI" id="CHEBI:15597"/>
        <dbReference type="ChEBI" id="CHEBI:43474"/>
        <dbReference type="ChEBI" id="CHEBI:58738"/>
        <dbReference type="EC" id="3.1.3.71"/>
    </reaction>
</comment>
<accession>A0ABY8QZB4</accession>
<name>A0ABY8QZB4_9MICO</name>
<dbReference type="Proteomes" id="UP001209083">
    <property type="component" value="Chromosome"/>
</dbReference>
<evidence type="ECO:0000313" key="8">
    <source>
        <dbReference type="EMBL" id="WGW13599.1"/>
    </source>
</evidence>
<dbReference type="Pfam" id="PF04029">
    <property type="entry name" value="2-ph_phosp"/>
    <property type="match status" value="1"/>
</dbReference>
<evidence type="ECO:0000256" key="5">
    <source>
        <dbReference type="ARBA" id="ARBA00022801"/>
    </source>
</evidence>
<evidence type="ECO:0000256" key="2">
    <source>
        <dbReference type="ARBA" id="ARBA00009997"/>
    </source>
</evidence>
<dbReference type="InterPro" id="IPR005238">
    <property type="entry name" value="ComB-like"/>
</dbReference>
<evidence type="ECO:0000256" key="1">
    <source>
        <dbReference type="ARBA" id="ARBA00001946"/>
    </source>
</evidence>
<evidence type="ECO:0000313" key="9">
    <source>
        <dbReference type="Proteomes" id="UP001209083"/>
    </source>
</evidence>
<reference evidence="8 9" key="1">
    <citation type="submission" date="2023-05" db="EMBL/GenBank/DDBJ databases">
        <title>Lithophilousrod everest ZFBP1038 complete genpme.</title>
        <authorList>
            <person name="Tian M."/>
        </authorList>
    </citation>
    <scope>NUCLEOTIDE SEQUENCE [LARGE SCALE GENOMIC DNA]</scope>
    <source>
        <strain evidence="8 9">ZFBP1038</strain>
    </source>
</reference>
<dbReference type="RefSeq" id="WP_349640422.1">
    <property type="nucleotide sequence ID" value="NZ_CP090958.1"/>
</dbReference>
<evidence type="ECO:0000256" key="6">
    <source>
        <dbReference type="ARBA" id="ARBA00022842"/>
    </source>
</evidence>
<dbReference type="SUPFAM" id="SSF142823">
    <property type="entry name" value="ComB-like"/>
    <property type="match status" value="1"/>
</dbReference>
<evidence type="ECO:0000256" key="4">
    <source>
        <dbReference type="ARBA" id="ARBA00021948"/>
    </source>
</evidence>
<protein>
    <recommendedName>
        <fullName evidence="4">Probable 2-phosphosulfolactate phosphatase</fullName>
        <ecNumber evidence="3">3.1.3.71</ecNumber>
    </recommendedName>
</protein>
<dbReference type="InterPro" id="IPR036702">
    <property type="entry name" value="ComB-like_sf"/>
</dbReference>
<proteinExistence type="inferred from homology"/>
<keyword evidence="9" id="KW-1185">Reference proteome</keyword>
<organism evidence="8 9">
    <name type="scientific">Saxibacter everestensis</name>
    <dbReference type="NCBI Taxonomy" id="2909229"/>
    <lineage>
        <taxon>Bacteria</taxon>
        <taxon>Bacillati</taxon>
        <taxon>Actinomycetota</taxon>
        <taxon>Actinomycetes</taxon>
        <taxon>Micrococcales</taxon>
        <taxon>Brevibacteriaceae</taxon>
        <taxon>Saxibacter</taxon>
    </lineage>
</organism>
<evidence type="ECO:0000256" key="7">
    <source>
        <dbReference type="ARBA" id="ARBA00033711"/>
    </source>
</evidence>
<gene>
    <name evidence="8" type="ORF">LWF01_07535</name>
</gene>
<evidence type="ECO:0000256" key="3">
    <source>
        <dbReference type="ARBA" id="ARBA00012953"/>
    </source>
</evidence>
<dbReference type="EMBL" id="CP090958">
    <property type="protein sequence ID" value="WGW13599.1"/>
    <property type="molecule type" value="Genomic_DNA"/>
</dbReference>
<keyword evidence="5" id="KW-0378">Hydrolase</keyword>
<dbReference type="Gene3D" id="3.90.1560.10">
    <property type="entry name" value="ComB-like"/>
    <property type="match status" value="1"/>
</dbReference>
<comment type="cofactor">
    <cofactor evidence="1">
        <name>Mg(2+)</name>
        <dbReference type="ChEBI" id="CHEBI:18420"/>
    </cofactor>
</comment>